<comment type="caution">
    <text evidence="2">The sequence shown here is derived from an EMBL/GenBank/DDBJ whole genome shotgun (WGS) entry which is preliminary data.</text>
</comment>
<dbReference type="EMBL" id="MNPL01008157">
    <property type="protein sequence ID" value="OQR74361.1"/>
    <property type="molecule type" value="Genomic_DNA"/>
</dbReference>
<dbReference type="Proteomes" id="UP000192247">
    <property type="component" value="Unassembled WGS sequence"/>
</dbReference>
<dbReference type="OrthoDB" id="10527269at2759"/>
<feature type="compositionally biased region" description="Polar residues" evidence="1">
    <location>
        <begin position="43"/>
        <end position="54"/>
    </location>
</feature>
<evidence type="ECO:0000256" key="1">
    <source>
        <dbReference type="SAM" id="MobiDB-lite"/>
    </source>
</evidence>
<keyword evidence="3" id="KW-1185">Reference proteome</keyword>
<protein>
    <submittedName>
        <fullName evidence="2">Uncharacterized protein</fullName>
    </submittedName>
</protein>
<dbReference type="AlphaFoldDB" id="A0A1V9XLN6"/>
<dbReference type="InParanoid" id="A0A1V9XLN6"/>
<sequence>MKLSSVGVSTIHQSENNVAFLKMSLKHLFPSHSTSEELLNLSSFPSRDASQSEAKATDPLRERVGPLTSMTDLDSVERGGSQEWSQGLEAQEDLQLFNRDVACQTDLECPQCIESVNQMGIAVESRSTQTAPETRSVFTRSSRFLPTRQTCSNSPIPDDPFTLARVSSRGDSTAVLSSRRVRGRFRGRGRGRGRGAAQVNAVNQNALEQNNQPVIGRARQDRRAAGFDTLLALLESRLGEAAGRPIQDPPPAPPPSGRVTTSNPVTQTERQPPQAGGANASADVAIQVVAYDGDSSSSSDTLFAILAPKNHATVFRTTSARQAKFQQNSLALSKDAGVVGQLTPGPSHVAPPRVNMQSTTLNDRTPTTVTGAPSNSVTVTDQLERDMPVTVASAMPIPTLADWITRVNPPPSRNRRGGVRSFFGRLLGKENATMARQRSHAQRNSAVTRLGAPASESAAVSKSLPAVSTVKRAVPVVTGATRSDSDSTH</sequence>
<proteinExistence type="predicted"/>
<feature type="region of interest" description="Disordered" evidence="1">
    <location>
        <begin position="241"/>
        <end position="280"/>
    </location>
</feature>
<feature type="region of interest" description="Disordered" evidence="1">
    <location>
        <begin position="43"/>
        <end position="63"/>
    </location>
</feature>
<reference evidence="2 3" key="1">
    <citation type="journal article" date="2017" name="Gigascience">
        <title>Draft genome of the honey bee ectoparasitic mite, Tropilaelaps mercedesae, is shaped by the parasitic life history.</title>
        <authorList>
            <person name="Dong X."/>
            <person name="Armstrong S.D."/>
            <person name="Xia D."/>
            <person name="Makepeace B.L."/>
            <person name="Darby A.C."/>
            <person name="Kadowaki T."/>
        </authorList>
    </citation>
    <scope>NUCLEOTIDE SEQUENCE [LARGE SCALE GENOMIC DNA]</scope>
    <source>
        <strain evidence="2">Wuxi-XJTLU</strain>
    </source>
</reference>
<gene>
    <name evidence="2" type="ORF">BIW11_09129</name>
</gene>
<name>A0A1V9XLN6_9ACAR</name>
<accession>A0A1V9XLN6</accession>
<evidence type="ECO:0000313" key="2">
    <source>
        <dbReference type="EMBL" id="OQR74361.1"/>
    </source>
</evidence>
<feature type="compositionally biased region" description="Polar residues" evidence="1">
    <location>
        <begin position="355"/>
        <end position="374"/>
    </location>
</feature>
<feature type="region of interest" description="Disordered" evidence="1">
    <location>
        <begin position="470"/>
        <end position="489"/>
    </location>
</feature>
<feature type="compositionally biased region" description="Pro residues" evidence="1">
    <location>
        <begin position="247"/>
        <end position="256"/>
    </location>
</feature>
<feature type="region of interest" description="Disordered" evidence="1">
    <location>
        <begin position="434"/>
        <end position="465"/>
    </location>
</feature>
<evidence type="ECO:0000313" key="3">
    <source>
        <dbReference type="Proteomes" id="UP000192247"/>
    </source>
</evidence>
<feature type="region of interest" description="Disordered" evidence="1">
    <location>
        <begin position="344"/>
        <end position="374"/>
    </location>
</feature>
<organism evidence="2 3">
    <name type="scientific">Tropilaelaps mercedesae</name>
    <dbReference type="NCBI Taxonomy" id="418985"/>
    <lineage>
        <taxon>Eukaryota</taxon>
        <taxon>Metazoa</taxon>
        <taxon>Ecdysozoa</taxon>
        <taxon>Arthropoda</taxon>
        <taxon>Chelicerata</taxon>
        <taxon>Arachnida</taxon>
        <taxon>Acari</taxon>
        <taxon>Parasitiformes</taxon>
        <taxon>Mesostigmata</taxon>
        <taxon>Gamasina</taxon>
        <taxon>Dermanyssoidea</taxon>
        <taxon>Laelapidae</taxon>
        <taxon>Tropilaelaps</taxon>
    </lineage>
</organism>
<feature type="compositionally biased region" description="Polar residues" evidence="1">
    <location>
        <begin position="258"/>
        <end position="271"/>
    </location>
</feature>